<name>A0A8R7P1N0_TRIUA</name>
<protein>
    <submittedName>
        <fullName evidence="2">Uncharacterized protein</fullName>
    </submittedName>
</protein>
<dbReference type="AlphaFoldDB" id="A0A8R7P1N0"/>
<organism evidence="2 3">
    <name type="scientific">Triticum urartu</name>
    <name type="common">Red wild einkorn</name>
    <name type="synonym">Crithodium urartu</name>
    <dbReference type="NCBI Taxonomy" id="4572"/>
    <lineage>
        <taxon>Eukaryota</taxon>
        <taxon>Viridiplantae</taxon>
        <taxon>Streptophyta</taxon>
        <taxon>Embryophyta</taxon>
        <taxon>Tracheophyta</taxon>
        <taxon>Spermatophyta</taxon>
        <taxon>Magnoliopsida</taxon>
        <taxon>Liliopsida</taxon>
        <taxon>Poales</taxon>
        <taxon>Poaceae</taxon>
        <taxon>BOP clade</taxon>
        <taxon>Pooideae</taxon>
        <taxon>Triticodae</taxon>
        <taxon>Triticeae</taxon>
        <taxon>Triticinae</taxon>
        <taxon>Triticum</taxon>
    </lineage>
</organism>
<dbReference type="Gramene" id="TuG1812G0100000984.01.T01">
    <property type="protein sequence ID" value="TuG1812G0100000984.01.T01.cds371816"/>
    <property type="gene ID" value="TuG1812G0100000984.01"/>
</dbReference>
<keyword evidence="3" id="KW-1185">Reference proteome</keyword>
<feature type="region of interest" description="Disordered" evidence="1">
    <location>
        <begin position="14"/>
        <end position="44"/>
    </location>
</feature>
<evidence type="ECO:0000313" key="3">
    <source>
        <dbReference type="Proteomes" id="UP000015106"/>
    </source>
</evidence>
<reference evidence="3" key="1">
    <citation type="journal article" date="2013" name="Nature">
        <title>Draft genome of the wheat A-genome progenitor Triticum urartu.</title>
        <authorList>
            <person name="Ling H.Q."/>
            <person name="Zhao S."/>
            <person name="Liu D."/>
            <person name="Wang J."/>
            <person name="Sun H."/>
            <person name="Zhang C."/>
            <person name="Fan H."/>
            <person name="Li D."/>
            <person name="Dong L."/>
            <person name="Tao Y."/>
            <person name="Gao C."/>
            <person name="Wu H."/>
            <person name="Li Y."/>
            <person name="Cui Y."/>
            <person name="Guo X."/>
            <person name="Zheng S."/>
            <person name="Wang B."/>
            <person name="Yu K."/>
            <person name="Liang Q."/>
            <person name="Yang W."/>
            <person name="Lou X."/>
            <person name="Chen J."/>
            <person name="Feng M."/>
            <person name="Jian J."/>
            <person name="Zhang X."/>
            <person name="Luo G."/>
            <person name="Jiang Y."/>
            <person name="Liu J."/>
            <person name="Wang Z."/>
            <person name="Sha Y."/>
            <person name="Zhang B."/>
            <person name="Wu H."/>
            <person name="Tang D."/>
            <person name="Shen Q."/>
            <person name="Xue P."/>
            <person name="Zou S."/>
            <person name="Wang X."/>
            <person name="Liu X."/>
            <person name="Wang F."/>
            <person name="Yang Y."/>
            <person name="An X."/>
            <person name="Dong Z."/>
            <person name="Zhang K."/>
            <person name="Zhang X."/>
            <person name="Luo M.C."/>
            <person name="Dvorak J."/>
            <person name="Tong Y."/>
            <person name="Wang J."/>
            <person name="Yang H."/>
            <person name="Li Z."/>
            <person name="Wang D."/>
            <person name="Zhang A."/>
            <person name="Wang J."/>
        </authorList>
    </citation>
    <scope>NUCLEOTIDE SEQUENCE</scope>
    <source>
        <strain evidence="3">cv. G1812</strain>
    </source>
</reference>
<sequence>TCFPTSTITTTTINPSPPCSIDGVGSRAAGSGWPRARRHLPRGRPSTLRHHLQLLLRSPYAALLILPCANHVLSSRVDSNQ</sequence>
<dbReference type="Proteomes" id="UP000015106">
    <property type="component" value="Chromosome 1"/>
</dbReference>
<reference evidence="2" key="2">
    <citation type="submission" date="2018-03" db="EMBL/GenBank/DDBJ databases">
        <title>The Triticum urartu genome reveals the dynamic nature of wheat genome evolution.</title>
        <authorList>
            <person name="Ling H."/>
            <person name="Ma B."/>
            <person name="Shi X."/>
            <person name="Liu H."/>
            <person name="Dong L."/>
            <person name="Sun H."/>
            <person name="Cao Y."/>
            <person name="Gao Q."/>
            <person name="Zheng S."/>
            <person name="Li Y."/>
            <person name="Yu Y."/>
            <person name="Du H."/>
            <person name="Qi M."/>
            <person name="Li Y."/>
            <person name="Yu H."/>
            <person name="Cui Y."/>
            <person name="Wang N."/>
            <person name="Chen C."/>
            <person name="Wu H."/>
            <person name="Zhao Y."/>
            <person name="Zhang J."/>
            <person name="Li Y."/>
            <person name="Zhou W."/>
            <person name="Zhang B."/>
            <person name="Hu W."/>
            <person name="Eijk M."/>
            <person name="Tang J."/>
            <person name="Witsenboer H."/>
            <person name="Zhao S."/>
            <person name="Li Z."/>
            <person name="Zhang A."/>
            <person name="Wang D."/>
            <person name="Liang C."/>
        </authorList>
    </citation>
    <scope>NUCLEOTIDE SEQUENCE [LARGE SCALE GENOMIC DNA]</scope>
    <source>
        <strain evidence="2">cv. G1812</strain>
    </source>
</reference>
<reference evidence="2" key="3">
    <citation type="submission" date="2022-06" db="UniProtKB">
        <authorList>
            <consortium name="EnsemblPlants"/>
        </authorList>
    </citation>
    <scope>IDENTIFICATION</scope>
</reference>
<evidence type="ECO:0000256" key="1">
    <source>
        <dbReference type="SAM" id="MobiDB-lite"/>
    </source>
</evidence>
<dbReference type="EnsemblPlants" id="TuG1812G0100000984.01.T01">
    <property type="protein sequence ID" value="TuG1812G0100000984.01.T01.cds371816"/>
    <property type="gene ID" value="TuG1812G0100000984.01"/>
</dbReference>
<proteinExistence type="predicted"/>
<feature type="compositionally biased region" description="Basic residues" evidence="1">
    <location>
        <begin position="35"/>
        <end position="44"/>
    </location>
</feature>
<evidence type="ECO:0000313" key="2">
    <source>
        <dbReference type="EnsemblPlants" id="TuG1812G0100000984.01.T01.cds371816"/>
    </source>
</evidence>
<accession>A0A8R7P1N0</accession>